<evidence type="ECO:0000259" key="12">
    <source>
        <dbReference type="Pfam" id="PF03801"/>
    </source>
</evidence>
<evidence type="ECO:0000256" key="6">
    <source>
        <dbReference type="ARBA" id="ARBA00023054"/>
    </source>
</evidence>
<keyword evidence="5 10" id="KW-0995">Kinetochore</keyword>
<comment type="subcellular location">
    <subcellularLocation>
        <location evidence="10">Chromosome</location>
        <location evidence="10">Centromere</location>
        <location evidence="10">Kinetochore</location>
    </subcellularLocation>
    <subcellularLocation>
        <location evidence="10">Nucleus</location>
    </subcellularLocation>
</comment>
<comment type="subunit">
    <text evidence="10">Component of the NDC80 complex.</text>
</comment>
<dbReference type="OrthoDB" id="7459479at2759"/>
<evidence type="ECO:0000256" key="11">
    <source>
        <dbReference type="SAM" id="MobiDB-lite"/>
    </source>
</evidence>
<keyword evidence="8 10" id="KW-0131">Cell cycle</keyword>
<dbReference type="AlphaFoldDB" id="A0A4P9YUF9"/>
<evidence type="ECO:0000256" key="5">
    <source>
        <dbReference type="ARBA" id="ARBA00022838"/>
    </source>
</evidence>
<keyword evidence="3 10" id="KW-0132">Cell division</keyword>
<accession>A0A4P9YUF9</accession>
<keyword evidence="2 10" id="KW-0158">Chromosome</keyword>
<evidence type="ECO:0000256" key="1">
    <source>
        <dbReference type="ARBA" id="ARBA00007050"/>
    </source>
</evidence>
<dbReference type="InterPro" id="IPR005550">
    <property type="entry name" value="Kinetochore_Ndc80"/>
</dbReference>
<dbReference type="GO" id="GO:0005634">
    <property type="term" value="C:nucleus"/>
    <property type="evidence" value="ECO:0007669"/>
    <property type="project" value="UniProtKB-SubCell"/>
</dbReference>
<keyword evidence="14" id="KW-1185">Reference proteome</keyword>
<evidence type="ECO:0000313" key="13">
    <source>
        <dbReference type="EMBL" id="RKP23663.1"/>
    </source>
</evidence>
<dbReference type="PANTHER" id="PTHR10643">
    <property type="entry name" value="KINETOCHORE PROTEIN NDC80"/>
    <property type="match status" value="1"/>
</dbReference>
<keyword evidence="6" id="KW-0175">Coiled coil</keyword>
<evidence type="ECO:0000256" key="8">
    <source>
        <dbReference type="ARBA" id="ARBA00023306"/>
    </source>
</evidence>
<protein>
    <recommendedName>
        <fullName evidence="10">Kinetochore protein NDC80</fullName>
    </recommendedName>
</protein>
<dbReference type="EMBL" id="KZ990787">
    <property type="protein sequence ID" value="RKP23663.1"/>
    <property type="molecule type" value="Genomic_DNA"/>
</dbReference>
<evidence type="ECO:0000313" key="14">
    <source>
        <dbReference type="Proteomes" id="UP000278143"/>
    </source>
</evidence>
<evidence type="ECO:0000256" key="3">
    <source>
        <dbReference type="ARBA" id="ARBA00022618"/>
    </source>
</evidence>
<reference evidence="14" key="1">
    <citation type="journal article" date="2018" name="Nat. Microbiol.">
        <title>Leveraging single-cell genomics to expand the fungal tree of life.</title>
        <authorList>
            <person name="Ahrendt S.R."/>
            <person name="Quandt C.A."/>
            <person name="Ciobanu D."/>
            <person name="Clum A."/>
            <person name="Salamov A."/>
            <person name="Andreopoulos B."/>
            <person name="Cheng J.F."/>
            <person name="Woyke T."/>
            <person name="Pelin A."/>
            <person name="Henrissat B."/>
            <person name="Reynolds N.K."/>
            <person name="Benny G.L."/>
            <person name="Smith M.E."/>
            <person name="James T.Y."/>
            <person name="Grigoriev I.V."/>
        </authorList>
    </citation>
    <scope>NUCLEOTIDE SEQUENCE [LARGE SCALE GENOMIC DNA]</scope>
    <source>
        <strain evidence="14">Benny S71-1</strain>
    </source>
</reference>
<comment type="similarity">
    <text evidence="1 10">Belongs to the NDC80/HEC1 family.</text>
</comment>
<dbReference type="InterPro" id="IPR055260">
    <property type="entry name" value="Ndc80_CH"/>
</dbReference>
<sequence length="282" mass="30434">MNQRRRTMMGAVDPNSQNHPQRPHPPPASQIPLPSASKPRYSMAPGEYGGPLMAGRTSLEPSRAARPIGGGGNGLFDPNSHATPAMQRHTHLTAGPSGRPSTTGKNNTTRPSQALGGGGGIGGAITPGLSRRASIFTGRPSTMGGGLGLFARNSTMGMTDPRALGLPSYKSQATRIILNYLNQAGYPEAIQSRSFQKPTAKDFQQIFKFLYAKLDPNYELQKKIEDELLSILHGLRYPFVASISKSSLSAPSSSKNWPTYMGILHWMVELVMANTLWTGYRN</sequence>
<evidence type="ECO:0000256" key="10">
    <source>
        <dbReference type="RuleBase" id="RU368072"/>
    </source>
</evidence>
<evidence type="ECO:0000256" key="4">
    <source>
        <dbReference type="ARBA" id="ARBA00022776"/>
    </source>
</evidence>
<dbReference type="Proteomes" id="UP000278143">
    <property type="component" value="Unassembled WGS sequence"/>
</dbReference>
<keyword evidence="9 10" id="KW-0137">Centromere</keyword>
<dbReference type="PANTHER" id="PTHR10643:SF2">
    <property type="entry name" value="KINETOCHORE PROTEIN NDC80 HOMOLOG"/>
    <property type="match status" value="1"/>
</dbReference>
<evidence type="ECO:0000256" key="7">
    <source>
        <dbReference type="ARBA" id="ARBA00023242"/>
    </source>
</evidence>
<dbReference type="GO" id="GO:0051301">
    <property type="term" value="P:cell division"/>
    <property type="evidence" value="ECO:0007669"/>
    <property type="project" value="UniProtKB-UniRule"/>
</dbReference>
<dbReference type="GO" id="GO:0031262">
    <property type="term" value="C:Ndc80 complex"/>
    <property type="evidence" value="ECO:0007669"/>
    <property type="project" value="UniProtKB-UniRule"/>
</dbReference>
<organism evidence="13 14">
    <name type="scientific">Syncephalis pseudoplumigaleata</name>
    <dbReference type="NCBI Taxonomy" id="1712513"/>
    <lineage>
        <taxon>Eukaryota</taxon>
        <taxon>Fungi</taxon>
        <taxon>Fungi incertae sedis</taxon>
        <taxon>Zoopagomycota</taxon>
        <taxon>Zoopagomycotina</taxon>
        <taxon>Zoopagomycetes</taxon>
        <taxon>Zoopagales</taxon>
        <taxon>Piptocephalidaceae</taxon>
        <taxon>Syncephalis</taxon>
    </lineage>
</organism>
<comment type="function">
    <text evidence="10">Acts as a component of the essential kinetochore-associated NDC80 complex, which is required for chromosome segregation and spindle checkpoint activity.</text>
</comment>
<evidence type="ECO:0000256" key="9">
    <source>
        <dbReference type="ARBA" id="ARBA00023328"/>
    </source>
</evidence>
<dbReference type="GO" id="GO:0051315">
    <property type="term" value="P:attachment of mitotic spindle microtubules to kinetochore"/>
    <property type="evidence" value="ECO:0007669"/>
    <property type="project" value="UniProtKB-UniRule"/>
</dbReference>
<dbReference type="Pfam" id="PF03801">
    <property type="entry name" value="Ndc80_HEC"/>
    <property type="match status" value="1"/>
</dbReference>
<feature type="region of interest" description="Disordered" evidence="11">
    <location>
        <begin position="1"/>
        <end position="123"/>
    </location>
</feature>
<keyword evidence="4 10" id="KW-0498">Mitosis</keyword>
<dbReference type="Gene3D" id="1.10.418.30">
    <property type="entry name" value="Ncd80 complex, Ncd80 subunit"/>
    <property type="match status" value="1"/>
</dbReference>
<feature type="compositionally biased region" description="Polar residues" evidence="11">
    <location>
        <begin position="99"/>
        <end position="112"/>
    </location>
</feature>
<feature type="domain" description="Kinetochore protein Ndc80 CH" evidence="12">
    <location>
        <begin position="131"/>
        <end position="272"/>
    </location>
</feature>
<dbReference type="InterPro" id="IPR038273">
    <property type="entry name" value="Ndc80_sf"/>
</dbReference>
<evidence type="ECO:0000256" key="2">
    <source>
        <dbReference type="ARBA" id="ARBA00022454"/>
    </source>
</evidence>
<gene>
    <name evidence="13" type="ORF">SYNPS1DRAFT_30586</name>
</gene>
<keyword evidence="7 10" id="KW-0539">Nucleus</keyword>
<name>A0A4P9YUF9_9FUNG</name>
<proteinExistence type="inferred from homology"/>